<evidence type="ECO:0000313" key="2">
    <source>
        <dbReference type="Proteomes" id="UP001364695"/>
    </source>
</evidence>
<name>A0ACC6P5C7_9BURK</name>
<keyword evidence="1" id="KW-0808">Transferase</keyword>
<dbReference type="EC" id="2.7.7.65" evidence="1"/>
<keyword evidence="2" id="KW-1185">Reference proteome</keyword>
<feature type="non-terminal residue" evidence="1">
    <location>
        <position position="1"/>
    </location>
</feature>
<dbReference type="Proteomes" id="UP001364695">
    <property type="component" value="Unassembled WGS sequence"/>
</dbReference>
<accession>A0ACC6P5C7</accession>
<comment type="caution">
    <text evidence="1">The sequence shown here is derived from an EMBL/GenBank/DDBJ whole genome shotgun (WGS) entry which is preliminary data.</text>
</comment>
<organism evidence="1 2">
    <name type="scientific">Amphibiibacter pelophylacis</name>
    <dbReference type="NCBI Taxonomy" id="1799477"/>
    <lineage>
        <taxon>Bacteria</taxon>
        <taxon>Pseudomonadati</taxon>
        <taxon>Pseudomonadota</taxon>
        <taxon>Betaproteobacteria</taxon>
        <taxon>Burkholderiales</taxon>
        <taxon>Sphaerotilaceae</taxon>
        <taxon>Amphibiibacter</taxon>
    </lineage>
</organism>
<sequence length="386" mass="42449">NGEAGFIHGLTRRLFMWMMSMGAAVFFFLWVMGMFTEINPVTRALLPMNAIILCGTTVLMLVAPQRQELWIQVAVGSLAVLLPVLLFLGLQVQPLGREIYFIAPIVLWMPLPFMIVFFLFETRKAIRWCVLLFIANIAAACVPVFILLPDLVRTNVGRLVITSLLSQPVYMAVLIAFSALRTRHIQTEAVATALRRAAETDGLTGLLNRRRIQEDIQALLDRLAQGGPTMGLIMLDVDHFKRINDSHGHSVGDDVLVKMAAILEGQLRPDQRVARWGGEEFMILVPGASLLTLNAMAERLRMGISTAAWPKGVAVTSSFGVAEARFDENYLGLLNRVDAALYEAKKQGRNCVVADGLATGVSAPRFDAQTTTVPCSTVDELPSIIC</sequence>
<evidence type="ECO:0000313" key="1">
    <source>
        <dbReference type="EMBL" id="MEJ7139435.1"/>
    </source>
</evidence>
<reference evidence="1" key="1">
    <citation type="submission" date="2023-10" db="EMBL/GenBank/DDBJ databases">
        <title>Amphibacter perezi, gen. nov., sp. nov. a novel taxa of the family Comamonadaceae, class Betaproteobacteria isolated from the skin microbiota of Pelophylax perezi from different populations.</title>
        <authorList>
            <person name="Costa S."/>
            <person name="Proenca D.N."/>
            <person name="Lopes I."/>
            <person name="Morais P.V."/>
        </authorList>
    </citation>
    <scope>NUCLEOTIDE SEQUENCE</scope>
    <source>
        <strain evidence="1">SL12-8</strain>
    </source>
</reference>
<gene>
    <name evidence="1" type="ORF">RV045_13500</name>
</gene>
<keyword evidence="1" id="KW-0548">Nucleotidyltransferase</keyword>
<proteinExistence type="predicted"/>
<protein>
    <submittedName>
        <fullName evidence="1">GGDEF domain-containing protein</fullName>
        <ecNumber evidence="1">2.7.7.65</ecNumber>
    </submittedName>
</protein>
<dbReference type="EMBL" id="JAWDIE010000027">
    <property type="protein sequence ID" value="MEJ7139435.1"/>
    <property type="molecule type" value="Genomic_DNA"/>
</dbReference>